<dbReference type="PaxDb" id="39947-A0A0P0XRA1"/>
<dbReference type="AlphaFoldDB" id="A0A0P0XRA1"/>
<evidence type="ECO:0000313" key="3">
    <source>
        <dbReference type="Proteomes" id="UP000059680"/>
    </source>
</evidence>
<feature type="region of interest" description="Disordered" evidence="1">
    <location>
        <begin position="1"/>
        <end position="78"/>
    </location>
</feature>
<protein>
    <submittedName>
        <fullName evidence="2">Os10g0131050 protein</fullName>
    </submittedName>
</protein>
<reference evidence="3" key="1">
    <citation type="journal article" date="2005" name="Nature">
        <title>The map-based sequence of the rice genome.</title>
        <authorList>
            <consortium name="International rice genome sequencing project (IRGSP)"/>
            <person name="Matsumoto T."/>
            <person name="Wu J."/>
            <person name="Kanamori H."/>
            <person name="Katayose Y."/>
            <person name="Fujisawa M."/>
            <person name="Namiki N."/>
            <person name="Mizuno H."/>
            <person name="Yamamoto K."/>
            <person name="Antonio B.A."/>
            <person name="Baba T."/>
            <person name="Sakata K."/>
            <person name="Nagamura Y."/>
            <person name="Aoki H."/>
            <person name="Arikawa K."/>
            <person name="Arita K."/>
            <person name="Bito T."/>
            <person name="Chiden Y."/>
            <person name="Fujitsuka N."/>
            <person name="Fukunaka R."/>
            <person name="Hamada M."/>
            <person name="Harada C."/>
            <person name="Hayashi A."/>
            <person name="Hijishita S."/>
            <person name="Honda M."/>
            <person name="Hosokawa S."/>
            <person name="Ichikawa Y."/>
            <person name="Idonuma A."/>
            <person name="Iijima M."/>
            <person name="Ikeda M."/>
            <person name="Ikeno M."/>
            <person name="Ito K."/>
            <person name="Ito S."/>
            <person name="Ito T."/>
            <person name="Ito Y."/>
            <person name="Ito Y."/>
            <person name="Iwabuchi A."/>
            <person name="Kamiya K."/>
            <person name="Karasawa W."/>
            <person name="Kurita K."/>
            <person name="Katagiri S."/>
            <person name="Kikuta A."/>
            <person name="Kobayashi H."/>
            <person name="Kobayashi N."/>
            <person name="Machita K."/>
            <person name="Maehara T."/>
            <person name="Masukawa M."/>
            <person name="Mizubayashi T."/>
            <person name="Mukai Y."/>
            <person name="Nagasaki H."/>
            <person name="Nagata Y."/>
            <person name="Naito S."/>
            <person name="Nakashima M."/>
            <person name="Nakama Y."/>
            <person name="Nakamichi Y."/>
            <person name="Nakamura M."/>
            <person name="Meguro A."/>
            <person name="Negishi M."/>
            <person name="Ohta I."/>
            <person name="Ohta T."/>
            <person name="Okamoto M."/>
            <person name="Ono N."/>
            <person name="Saji S."/>
            <person name="Sakaguchi M."/>
            <person name="Sakai K."/>
            <person name="Shibata M."/>
            <person name="Shimokawa T."/>
            <person name="Song J."/>
            <person name="Takazaki Y."/>
            <person name="Terasawa K."/>
            <person name="Tsugane M."/>
            <person name="Tsuji K."/>
            <person name="Ueda S."/>
            <person name="Waki K."/>
            <person name="Yamagata H."/>
            <person name="Yamamoto M."/>
            <person name="Yamamoto S."/>
            <person name="Yamane H."/>
            <person name="Yoshiki S."/>
            <person name="Yoshihara R."/>
            <person name="Yukawa K."/>
            <person name="Zhong H."/>
            <person name="Yano M."/>
            <person name="Yuan Q."/>
            <person name="Ouyang S."/>
            <person name="Liu J."/>
            <person name="Jones K.M."/>
            <person name="Gansberger K."/>
            <person name="Moffat K."/>
            <person name="Hill J."/>
            <person name="Bera J."/>
            <person name="Fadrosh D."/>
            <person name="Jin S."/>
            <person name="Johri S."/>
            <person name="Kim M."/>
            <person name="Overton L."/>
            <person name="Reardon M."/>
            <person name="Tsitrin T."/>
            <person name="Vuong H."/>
            <person name="Weaver B."/>
            <person name="Ciecko A."/>
            <person name="Tallon L."/>
            <person name="Jackson J."/>
            <person name="Pai G."/>
            <person name="Aken S.V."/>
            <person name="Utterback T."/>
            <person name="Reidmuller S."/>
            <person name="Feldblyum T."/>
            <person name="Hsiao J."/>
            <person name="Zismann V."/>
            <person name="Iobst S."/>
            <person name="de Vazeille A.R."/>
            <person name="Buell C.R."/>
            <person name="Ying K."/>
            <person name="Li Y."/>
            <person name="Lu T."/>
            <person name="Huang Y."/>
            <person name="Zhao Q."/>
            <person name="Feng Q."/>
            <person name="Zhang L."/>
            <person name="Zhu J."/>
            <person name="Weng Q."/>
            <person name="Mu J."/>
            <person name="Lu Y."/>
            <person name="Fan D."/>
            <person name="Liu Y."/>
            <person name="Guan J."/>
            <person name="Zhang Y."/>
            <person name="Yu S."/>
            <person name="Liu X."/>
            <person name="Zhang Y."/>
            <person name="Hong G."/>
            <person name="Han B."/>
            <person name="Choisne N."/>
            <person name="Demange N."/>
            <person name="Orjeda G."/>
            <person name="Samain S."/>
            <person name="Cattolico L."/>
            <person name="Pelletier E."/>
            <person name="Couloux A."/>
            <person name="Segurens B."/>
            <person name="Wincker P."/>
            <person name="D'Hont A."/>
            <person name="Scarpelli C."/>
            <person name="Weissenbach J."/>
            <person name="Salanoubat M."/>
            <person name="Quetier F."/>
            <person name="Yu Y."/>
            <person name="Kim H.R."/>
            <person name="Rambo T."/>
            <person name="Currie J."/>
            <person name="Collura K."/>
            <person name="Luo M."/>
            <person name="Yang T."/>
            <person name="Ammiraju J.S.S."/>
            <person name="Engler F."/>
            <person name="Soderlund C."/>
            <person name="Wing R.A."/>
            <person name="Palmer L.E."/>
            <person name="de la Bastide M."/>
            <person name="Spiegel L."/>
            <person name="Nascimento L."/>
            <person name="Zutavern T."/>
            <person name="O'Shaughnessy A."/>
            <person name="Dike S."/>
            <person name="Dedhia N."/>
            <person name="Preston R."/>
            <person name="Balija V."/>
            <person name="McCombie W.R."/>
            <person name="Chow T."/>
            <person name="Chen H."/>
            <person name="Chung M."/>
            <person name="Chen C."/>
            <person name="Shaw J."/>
            <person name="Wu H."/>
            <person name="Hsiao K."/>
            <person name="Chao Y."/>
            <person name="Chu M."/>
            <person name="Cheng C."/>
            <person name="Hour A."/>
            <person name="Lee P."/>
            <person name="Lin S."/>
            <person name="Lin Y."/>
            <person name="Liou J."/>
            <person name="Liu S."/>
            <person name="Hsing Y."/>
            <person name="Raghuvanshi S."/>
            <person name="Mohanty A."/>
            <person name="Bharti A.K."/>
            <person name="Gaur A."/>
            <person name="Gupta V."/>
            <person name="Kumar D."/>
            <person name="Ravi V."/>
            <person name="Vij S."/>
            <person name="Kapur A."/>
            <person name="Khurana P."/>
            <person name="Khurana P."/>
            <person name="Khurana J.P."/>
            <person name="Tyagi A.K."/>
            <person name="Gaikwad K."/>
            <person name="Singh A."/>
            <person name="Dalal V."/>
            <person name="Srivastava S."/>
            <person name="Dixit A."/>
            <person name="Pal A.K."/>
            <person name="Ghazi I.A."/>
            <person name="Yadav M."/>
            <person name="Pandit A."/>
            <person name="Bhargava A."/>
            <person name="Sureshbabu K."/>
            <person name="Batra K."/>
            <person name="Sharma T.R."/>
            <person name="Mohapatra T."/>
            <person name="Singh N.K."/>
            <person name="Messing J."/>
            <person name="Nelson A.B."/>
            <person name="Fuks G."/>
            <person name="Kavchok S."/>
            <person name="Keizer G."/>
            <person name="Linton E."/>
            <person name="Llaca V."/>
            <person name="Song R."/>
            <person name="Tanyolac B."/>
            <person name="Young S."/>
            <person name="Ho-Il K."/>
            <person name="Hahn J.H."/>
            <person name="Sangsakoo G."/>
            <person name="Vanavichit A."/>
            <person name="de Mattos Luiz.A.T."/>
            <person name="Zimmer P.D."/>
            <person name="Malone G."/>
            <person name="Dellagostin O."/>
            <person name="de Oliveira A.C."/>
            <person name="Bevan M."/>
            <person name="Bancroft I."/>
            <person name="Minx P."/>
            <person name="Cordum H."/>
            <person name="Wilson R."/>
            <person name="Cheng Z."/>
            <person name="Jin W."/>
            <person name="Jiang J."/>
            <person name="Leong S.A."/>
            <person name="Iwama H."/>
            <person name="Gojobori T."/>
            <person name="Itoh T."/>
            <person name="Niimura Y."/>
            <person name="Fujii Y."/>
            <person name="Habara T."/>
            <person name="Sakai H."/>
            <person name="Sato Y."/>
            <person name="Wilson G."/>
            <person name="Kumar K."/>
            <person name="McCouch S."/>
            <person name="Juretic N."/>
            <person name="Hoen D."/>
            <person name="Wright S."/>
            <person name="Bruskiewich R."/>
            <person name="Bureau T."/>
            <person name="Miyao A."/>
            <person name="Hirochika H."/>
            <person name="Nishikawa T."/>
            <person name="Kadowaki K."/>
            <person name="Sugiura M."/>
            <person name="Burr B."/>
            <person name="Sasaki T."/>
        </authorList>
    </citation>
    <scope>NUCLEOTIDE SEQUENCE [LARGE SCALE GENOMIC DNA]</scope>
    <source>
        <strain evidence="3">cv. Nipponbare</strain>
    </source>
</reference>
<proteinExistence type="predicted"/>
<keyword evidence="3" id="KW-1185">Reference proteome</keyword>
<name>A0A0P0XRA1_ORYSJ</name>
<evidence type="ECO:0000313" key="2">
    <source>
        <dbReference type="EMBL" id="BAT09764.1"/>
    </source>
</evidence>
<sequence length="78" mass="8723">MGKQGDWLQGFSKNDAFKKVTTSERTPPSHKQETGKGFHPARRNKGVTTTPLGRGMMSEDVHRRQSGDESDRAFHPTP</sequence>
<dbReference type="EMBL" id="AP014966">
    <property type="protein sequence ID" value="BAT09764.1"/>
    <property type="molecule type" value="Genomic_DNA"/>
</dbReference>
<feature type="compositionally biased region" description="Basic and acidic residues" evidence="1">
    <location>
        <begin position="57"/>
        <end position="78"/>
    </location>
</feature>
<organism evidence="2 3">
    <name type="scientific">Oryza sativa subsp. japonica</name>
    <name type="common">Rice</name>
    <dbReference type="NCBI Taxonomy" id="39947"/>
    <lineage>
        <taxon>Eukaryota</taxon>
        <taxon>Viridiplantae</taxon>
        <taxon>Streptophyta</taxon>
        <taxon>Embryophyta</taxon>
        <taxon>Tracheophyta</taxon>
        <taxon>Spermatophyta</taxon>
        <taxon>Magnoliopsida</taxon>
        <taxon>Liliopsida</taxon>
        <taxon>Poales</taxon>
        <taxon>Poaceae</taxon>
        <taxon>BOP clade</taxon>
        <taxon>Oryzoideae</taxon>
        <taxon>Oryzeae</taxon>
        <taxon>Oryzinae</taxon>
        <taxon>Oryza</taxon>
        <taxon>Oryza sativa</taxon>
    </lineage>
</organism>
<evidence type="ECO:0000256" key="1">
    <source>
        <dbReference type="SAM" id="MobiDB-lite"/>
    </source>
</evidence>
<dbReference type="Proteomes" id="UP000059680">
    <property type="component" value="Chromosome 10"/>
</dbReference>
<reference evidence="2 3" key="2">
    <citation type="journal article" date="2013" name="Plant Cell Physiol.">
        <title>Rice Annotation Project Database (RAP-DB): an integrative and interactive database for rice genomics.</title>
        <authorList>
            <person name="Sakai H."/>
            <person name="Lee S.S."/>
            <person name="Tanaka T."/>
            <person name="Numa H."/>
            <person name="Kim J."/>
            <person name="Kawahara Y."/>
            <person name="Wakimoto H."/>
            <person name="Yang C.C."/>
            <person name="Iwamoto M."/>
            <person name="Abe T."/>
            <person name="Yamada Y."/>
            <person name="Muto A."/>
            <person name="Inokuchi H."/>
            <person name="Ikemura T."/>
            <person name="Matsumoto T."/>
            <person name="Sasaki T."/>
            <person name="Itoh T."/>
        </authorList>
    </citation>
    <scope>NUCLEOTIDE SEQUENCE [LARGE SCALE GENOMIC DNA]</scope>
    <source>
        <strain evidence="3">cv. Nipponbare</strain>
    </source>
</reference>
<gene>
    <name evidence="2" type="ordered locus">Os10g0131050</name>
    <name evidence="2" type="ORF">OSNPB_100131050</name>
</gene>
<reference evidence="2 3" key="3">
    <citation type="journal article" date="2013" name="Rice">
        <title>Improvement of the Oryza sativa Nipponbare reference genome using next generation sequence and optical map data.</title>
        <authorList>
            <person name="Kawahara Y."/>
            <person name="de la Bastide M."/>
            <person name="Hamilton J.P."/>
            <person name="Kanamori H."/>
            <person name="McCombie W.R."/>
            <person name="Ouyang S."/>
            <person name="Schwartz D.C."/>
            <person name="Tanaka T."/>
            <person name="Wu J."/>
            <person name="Zhou S."/>
            <person name="Childs K.L."/>
            <person name="Davidson R.M."/>
            <person name="Lin H."/>
            <person name="Quesada-Ocampo L."/>
            <person name="Vaillancourt B."/>
            <person name="Sakai H."/>
            <person name="Lee S.S."/>
            <person name="Kim J."/>
            <person name="Numa H."/>
            <person name="Itoh T."/>
            <person name="Buell C.R."/>
            <person name="Matsumoto T."/>
        </authorList>
    </citation>
    <scope>NUCLEOTIDE SEQUENCE [LARGE SCALE GENOMIC DNA]</scope>
    <source>
        <strain evidence="3">cv. Nipponbare</strain>
    </source>
</reference>
<accession>A0A0P0XRA1</accession>
<dbReference type="InParanoid" id="A0A0P0XRA1"/>